<evidence type="ECO:0000256" key="2">
    <source>
        <dbReference type="ARBA" id="ARBA00019403"/>
    </source>
</evidence>
<sequence>MCPADRHADWPDDPPVQPVASLAAARRLAAGCRRCDLWRGASRTVFGEGADGQAAPPADRSPHLMLVGEQPGDKEDLAGHPFVGPAGRILDQALEAAGIDRARIYLTNAVKHFKNEPRGKRRLHRRPDAGEIDRCRWWLDLERQFVRPRVIVALGASAARAVLGRAVTISRSRGRFWPLDAREVAPATEVPATIALVTVHPSFILRQRDRPGRDRAWRQLVEDLSTAREGPAAPHTANGSEP</sequence>
<reference evidence="12 13" key="1">
    <citation type="submission" date="2024-03" db="EMBL/GenBank/DDBJ databases">
        <title>High-quality draft genome sequencing of Tistrella sp. BH-R2-4.</title>
        <authorList>
            <person name="Dong C."/>
        </authorList>
    </citation>
    <scope>NUCLEOTIDE SEQUENCE [LARGE SCALE GENOMIC DNA]</scope>
    <source>
        <strain evidence="12 13">BH-R2-4</strain>
    </source>
</reference>
<dbReference type="Gene3D" id="3.40.470.10">
    <property type="entry name" value="Uracil-DNA glycosylase-like domain"/>
    <property type="match status" value="1"/>
</dbReference>
<evidence type="ECO:0000256" key="3">
    <source>
        <dbReference type="ARBA" id="ARBA00022485"/>
    </source>
</evidence>
<dbReference type="Pfam" id="PF03167">
    <property type="entry name" value="UDG"/>
    <property type="match status" value="1"/>
</dbReference>
<dbReference type="SUPFAM" id="SSF52141">
    <property type="entry name" value="Uracil-DNA glycosylase-like"/>
    <property type="match status" value="1"/>
</dbReference>
<organism evidence="12 13">
    <name type="scientific">Tistrella arctica</name>
    <dbReference type="NCBI Taxonomy" id="3133430"/>
    <lineage>
        <taxon>Bacteria</taxon>
        <taxon>Pseudomonadati</taxon>
        <taxon>Pseudomonadota</taxon>
        <taxon>Alphaproteobacteria</taxon>
        <taxon>Geminicoccales</taxon>
        <taxon>Geminicoccaceae</taxon>
        <taxon>Tistrella</taxon>
    </lineage>
</organism>
<dbReference type="InterPro" id="IPR005122">
    <property type="entry name" value="Uracil-DNA_glycosylase-like"/>
</dbReference>
<dbReference type="InterPro" id="IPR036895">
    <property type="entry name" value="Uracil-DNA_glycosylase-like_sf"/>
</dbReference>
<keyword evidence="8" id="KW-0411">Iron-sulfur</keyword>
<keyword evidence="5" id="KW-0227">DNA damage</keyword>
<evidence type="ECO:0000313" key="12">
    <source>
        <dbReference type="EMBL" id="MEN2989569.1"/>
    </source>
</evidence>
<keyword evidence="7" id="KW-0408">Iron</keyword>
<keyword evidence="6" id="KW-0378">Hydrolase</keyword>
<dbReference type="Proteomes" id="UP001413721">
    <property type="component" value="Unassembled WGS sequence"/>
</dbReference>
<keyword evidence="4" id="KW-0479">Metal-binding</keyword>
<feature type="domain" description="Uracil-DNA glycosylase-like" evidence="11">
    <location>
        <begin position="55"/>
        <end position="221"/>
    </location>
</feature>
<name>A0ABU9YL94_9PROT</name>
<evidence type="ECO:0000256" key="10">
    <source>
        <dbReference type="SAM" id="MobiDB-lite"/>
    </source>
</evidence>
<evidence type="ECO:0000259" key="11">
    <source>
        <dbReference type="SMART" id="SM00986"/>
    </source>
</evidence>
<dbReference type="SMART" id="SM00987">
    <property type="entry name" value="UreE_C"/>
    <property type="match status" value="1"/>
</dbReference>
<keyword evidence="9" id="KW-0234">DNA repair</keyword>
<dbReference type="PANTHER" id="PTHR33693:SF9">
    <property type="entry name" value="TYPE-4 URACIL-DNA GLYCOSYLASE"/>
    <property type="match status" value="1"/>
</dbReference>
<protein>
    <recommendedName>
        <fullName evidence="2">Type-4 uracil-DNA glycosylase</fullName>
    </recommendedName>
</protein>
<evidence type="ECO:0000256" key="9">
    <source>
        <dbReference type="ARBA" id="ARBA00023204"/>
    </source>
</evidence>
<keyword evidence="13" id="KW-1185">Reference proteome</keyword>
<dbReference type="EMBL" id="JBBKTW010000005">
    <property type="protein sequence ID" value="MEN2989569.1"/>
    <property type="molecule type" value="Genomic_DNA"/>
</dbReference>
<gene>
    <name evidence="12" type="ORF">WG926_14730</name>
</gene>
<evidence type="ECO:0000256" key="1">
    <source>
        <dbReference type="ARBA" id="ARBA00006521"/>
    </source>
</evidence>
<dbReference type="SMART" id="SM00986">
    <property type="entry name" value="UDG"/>
    <property type="match status" value="1"/>
</dbReference>
<evidence type="ECO:0000256" key="7">
    <source>
        <dbReference type="ARBA" id="ARBA00023004"/>
    </source>
</evidence>
<evidence type="ECO:0000313" key="13">
    <source>
        <dbReference type="Proteomes" id="UP001413721"/>
    </source>
</evidence>
<accession>A0ABU9YL94</accession>
<dbReference type="NCBIfam" id="TIGR03914">
    <property type="entry name" value="UDG_fam_dom"/>
    <property type="match status" value="1"/>
</dbReference>
<proteinExistence type="inferred from homology"/>
<dbReference type="PANTHER" id="PTHR33693">
    <property type="entry name" value="TYPE-5 URACIL-DNA GLYCOSYLASE"/>
    <property type="match status" value="1"/>
</dbReference>
<evidence type="ECO:0000256" key="5">
    <source>
        <dbReference type="ARBA" id="ARBA00022763"/>
    </source>
</evidence>
<evidence type="ECO:0000256" key="6">
    <source>
        <dbReference type="ARBA" id="ARBA00022801"/>
    </source>
</evidence>
<feature type="region of interest" description="Disordered" evidence="10">
    <location>
        <begin position="223"/>
        <end position="242"/>
    </location>
</feature>
<dbReference type="InterPro" id="IPR051536">
    <property type="entry name" value="UDG_Type-4/5"/>
</dbReference>
<dbReference type="InterPro" id="IPR005273">
    <property type="entry name" value="Ura-DNA_glyco_family4"/>
</dbReference>
<dbReference type="CDD" id="cd10030">
    <property type="entry name" value="UDG-F4_TTUDGA_SPO1dp_like"/>
    <property type="match status" value="1"/>
</dbReference>
<evidence type="ECO:0000256" key="8">
    <source>
        <dbReference type="ARBA" id="ARBA00023014"/>
    </source>
</evidence>
<keyword evidence="3" id="KW-0004">4Fe-4S</keyword>
<comment type="similarity">
    <text evidence="1">Belongs to the uracil-DNA glycosylase (UDG) superfamily. Type 4 (UDGa) family.</text>
</comment>
<comment type="caution">
    <text evidence="12">The sequence shown here is derived from an EMBL/GenBank/DDBJ whole genome shotgun (WGS) entry which is preliminary data.</text>
</comment>
<evidence type="ECO:0000256" key="4">
    <source>
        <dbReference type="ARBA" id="ARBA00022723"/>
    </source>
</evidence>